<protein>
    <submittedName>
        <fullName evidence="13">Protein TOO MANY MOUTHS</fullName>
    </submittedName>
</protein>
<dbReference type="PANTHER" id="PTHR27000">
    <property type="entry name" value="LEUCINE-RICH REPEAT RECEPTOR-LIKE PROTEIN KINASE FAMILY PROTEIN-RELATED"/>
    <property type="match status" value="1"/>
</dbReference>
<sequence>MASAALPAWSPIMVVLVVALAVGVRLPPRCRAEFTVVVPDTSAAALVDAPQTGFSDRARTDPAEQRAVKEVMAATGNGWAWGIPDVCRGRWHGIECVPDRHDVYHVVSLAFGALSDDTAFPACDAAAATLSPAVLALPHLRSLFFYRCFTGNPQPIAGLLGRLGPAFRSLVLRQNGHVGPIPAELGNLKALRVLDLHGNQLTSAIPATLQSLSHLQMLDLSYNRLAGPVPQFKFQRLSILDLSHNALQGPVPASLGQCRSLLKIDLSQNGLAGTIPDTLGDLSQLMLLDLSHNALSGPIPAALSRLSSLRSLILSDNRMQFTTVPGGFFSGLKALTTLVLSGMGLAGTIPESIGELSELRVLLLDSNQFTGVIPATFRRLERASELRVDGNRLVGPIPFGKEMMWRLGKKLRVGGNEGLCYDTKQEGLEGVLALAGVADCDSVRSRTTQHLVWINGTVGGRPGAVATSAASGSRDPVAARVGSCLVLVSLHLACVASYPAALRLAPGRGLLLVLGLPVVKSLLGRRRRLTITGVVVGEESSRLLPSHRLTAGR</sequence>
<comment type="caution">
    <text evidence="13">The sequence shown here is derived from an EMBL/GenBank/DDBJ whole genome shotgun (WGS) entry which is preliminary data.</text>
</comment>
<dbReference type="STRING" id="4540.A0A3L6R3U3"/>
<dbReference type="OrthoDB" id="676979at2759"/>
<dbReference type="SUPFAM" id="SSF52058">
    <property type="entry name" value="L domain-like"/>
    <property type="match status" value="1"/>
</dbReference>
<evidence type="ECO:0000256" key="12">
    <source>
        <dbReference type="SAM" id="Phobius"/>
    </source>
</evidence>
<accession>A0A3L6R3U3</accession>
<dbReference type="InterPro" id="IPR032675">
    <property type="entry name" value="LRR_dom_sf"/>
</dbReference>
<dbReference type="FunFam" id="3.80.10.10:FF:000299">
    <property type="entry name" value="Piriformospora indica-insensitive protein 2"/>
    <property type="match status" value="1"/>
</dbReference>
<dbReference type="InterPro" id="IPR003591">
    <property type="entry name" value="Leu-rich_rpt_typical-subtyp"/>
</dbReference>
<dbReference type="GO" id="GO:0051707">
    <property type="term" value="P:response to other organism"/>
    <property type="evidence" value="ECO:0007669"/>
    <property type="project" value="UniProtKB-ARBA"/>
</dbReference>
<gene>
    <name evidence="13" type="ORF">C2845_PM08G19350</name>
</gene>
<evidence type="ECO:0000256" key="2">
    <source>
        <dbReference type="ARBA" id="ARBA00004236"/>
    </source>
</evidence>
<keyword evidence="11" id="KW-0325">Glycoprotein</keyword>
<keyword evidence="10" id="KW-0675">Receptor</keyword>
<keyword evidence="7" id="KW-0677">Repeat</keyword>
<dbReference type="Pfam" id="PF13855">
    <property type="entry name" value="LRR_8"/>
    <property type="match status" value="2"/>
</dbReference>
<evidence type="ECO:0000256" key="9">
    <source>
        <dbReference type="ARBA" id="ARBA00023136"/>
    </source>
</evidence>
<evidence type="ECO:0000256" key="5">
    <source>
        <dbReference type="ARBA" id="ARBA00022692"/>
    </source>
</evidence>
<dbReference type="FunFam" id="3.80.10.10:FF:000375">
    <property type="entry name" value="Piriformospora indica-insensitive protein 2"/>
    <property type="match status" value="1"/>
</dbReference>
<dbReference type="Gene3D" id="3.80.10.10">
    <property type="entry name" value="Ribonuclease Inhibitor"/>
    <property type="match status" value="3"/>
</dbReference>
<evidence type="ECO:0000256" key="8">
    <source>
        <dbReference type="ARBA" id="ARBA00022989"/>
    </source>
</evidence>
<dbReference type="Proteomes" id="UP000275267">
    <property type="component" value="Unassembled WGS sequence"/>
</dbReference>
<evidence type="ECO:0000313" key="14">
    <source>
        <dbReference type="Proteomes" id="UP000275267"/>
    </source>
</evidence>
<evidence type="ECO:0000256" key="6">
    <source>
        <dbReference type="ARBA" id="ARBA00022729"/>
    </source>
</evidence>
<dbReference type="InterPro" id="IPR001611">
    <property type="entry name" value="Leu-rich_rpt"/>
</dbReference>
<dbReference type="SMART" id="SM00369">
    <property type="entry name" value="LRR_TYP"/>
    <property type="match status" value="5"/>
</dbReference>
<reference evidence="14" key="1">
    <citation type="journal article" date="2019" name="Nat. Commun.">
        <title>The genome of broomcorn millet.</title>
        <authorList>
            <person name="Zou C."/>
            <person name="Miki D."/>
            <person name="Li D."/>
            <person name="Tang Q."/>
            <person name="Xiao L."/>
            <person name="Rajput S."/>
            <person name="Deng P."/>
            <person name="Jia W."/>
            <person name="Huang R."/>
            <person name="Zhang M."/>
            <person name="Sun Y."/>
            <person name="Hu J."/>
            <person name="Fu X."/>
            <person name="Schnable P.S."/>
            <person name="Li F."/>
            <person name="Zhang H."/>
            <person name="Feng B."/>
            <person name="Zhu X."/>
            <person name="Liu R."/>
            <person name="Schnable J.C."/>
            <person name="Zhu J.-K."/>
            <person name="Zhang H."/>
        </authorList>
    </citation>
    <scope>NUCLEOTIDE SEQUENCE [LARGE SCALE GENOMIC DNA]</scope>
</reference>
<dbReference type="PRINTS" id="PR00019">
    <property type="entry name" value="LEURICHRPT"/>
</dbReference>
<evidence type="ECO:0000256" key="11">
    <source>
        <dbReference type="ARBA" id="ARBA00023180"/>
    </source>
</evidence>
<organism evidence="13 14">
    <name type="scientific">Panicum miliaceum</name>
    <name type="common">Proso millet</name>
    <name type="synonym">Broomcorn millet</name>
    <dbReference type="NCBI Taxonomy" id="4540"/>
    <lineage>
        <taxon>Eukaryota</taxon>
        <taxon>Viridiplantae</taxon>
        <taxon>Streptophyta</taxon>
        <taxon>Embryophyta</taxon>
        <taxon>Tracheophyta</taxon>
        <taxon>Spermatophyta</taxon>
        <taxon>Magnoliopsida</taxon>
        <taxon>Liliopsida</taxon>
        <taxon>Poales</taxon>
        <taxon>Poaceae</taxon>
        <taxon>PACMAD clade</taxon>
        <taxon>Panicoideae</taxon>
        <taxon>Panicodae</taxon>
        <taxon>Paniceae</taxon>
        <taxon>Panicinae</taxon>
        <taxon>Panicum</taxon>
        <taxon>Panicum sect. Panicum</taxon>
    </lineage>
</organism>
<evidence type="ECO:0000313" key="13">
    <source>
        <dbReference type="EMBL" id="RLM93736.1"/>
    </source>
</evidence>
<feature type="transmembrane region" description="Helical" evidence="12">
    <location>
        <begin position="6"/>
        <end position="24"/>
    </location>
</feature>
<keyword evidence="4" id="KW-0433">Leucine-rich repeat</keyword>
<comment type="subcellular location">
    <subcellularLocation>
        <location evidence="2">Cell membrane</location>
    </subcellularLocation>
    <subcellularLocation>
        <location evidence="1">Membrane</location>
        <topology evidence="1">Single-pass membrane protein</topology>
    </subcellularLocation>
</comment>
<keyword evidence="3" id="KW-1003">Cell membrane</keyword>
<dbReference type="FunFam" id="3.80.10.10:FF:000269">
    <property type="entry name" value="Piriformospora indica-insensitive protein 2"/>
    <property type="match status" value="1"/>
</dbReference>
<dbReference type="EMBL" id="PQIB02000010">
    <property type="protein sequence ID" value="RLM93736.1"/>
    <property type="molecule type" value="Genomic_DNA"/>
</dbReference>
<dbReference type="PANTHER" id="PTHR27000:SF679">
    <property type="entry name" value="OS01G0170300 PROTEIN"/>
    <property type="match status" value="1"/>
</dbReference>
<dbReference type="GO" id="GO:0005886">
    <property type="term" value="C:plasma membrane"/>
    <property type="evidence" value="ECO:0007669"/>
    <property type="project" value="UniProtKB-SubCell"/>
</dbReference>
<evidence type="ECO:0000256" key="10">
    <source>
        <dbReference type="ARBA" id="ARBA00023170"/>
    </source>
</evidence>
<keyword evidence="14" id="KW-1185">Reference proteome</keyword>
<evidence type="ECO:0000256" key="3">
    <source>
        <dbReference type="ARBA" id="ARBA00022475"/>
    </source>
</evidence>
<keyword evidence="5 12" id="KW-0812">Transmembrane</keyword>
<keyword evidence="6" id="KW-0732">Signal</keyword>
<dbReference type="Pfam" id="PF00560">
    <property type="entry name" value="LRR_1"/>
    <property type="match status" value="2"/>
</dbReference>
<name>A0A3L6R3U3_PANMI</name>
<keyword evidence="9 12" id="KW-0472">Membrane</keyword>
<evidence type="ECO:0000256" key="1">
    <source>
        <dbReference type="ARBA" id="ARBA00004167"/>
    </source>
</evidence>
<dbReference type="AlphaFoldDB" id="A0A3L6R3U3"/>
<proteinExistence type="predicted"/>
<evidence type="ECO:0000256" key="7">
    <source>
        <dbReference type="ARBA" id="ARBA00022737"/>
    </source>
</evidence>
<keyword evidence="8 12" id="KW-1133">Transmembrane helix</keyword>
<evidence type="ECO:0000256" key="4">
    <source>
        <dbReference type="ARBA" id="ARBA00022614"/>
    </source>
</evidence>